<dbReference type="SMART" id="SM01340">
    <property type="entry name" value="DNA_mis_repair"/>
    <property type="match status" value="1"/>
</dbReference>
<evidence type="ECO:0000256" key="2">
    <source>
        <dbReference type="ARBA" id="ARBA00022763"/>
    </source>
</evidence>
<dbReference type="InterPro" id="IPR036890">
    <property type="entry name" value="HATPase_C_sf"/>
</dbReference>
<comment type="similarity">
    <text evidence="1 4">Belongs to the DNA mismatch repair MutL/HexB family.</text>
</comment>
<dbReference type="GO" id="GO:0016887">
    <property type="term" value="F:ATP hydrolysis activity"/>
    <property type="evidence" value="ECO:0007669"/>
    <property type="project" value="InterPro"/>
</dbReference>
<dbReference type="CDD" id="cd16926">
    <property type="entry name" value="HATPase_MutL-MLH-PMS-like"/>
    <property type="match status" value="1"/>
</dbReference>
<dbReference type="InterPro" id="IPR042121">
    <property type="entry name" value="MutL_C_regsub"/>
</dbReference>
<dbReference type="PANTHER" id="PTHR10073">
    <property type="entry name" value="DNA MISMATCH REPAIR PROTEIN MLH, PMS, MUTL"/>
    <property type="match status" value="1"/>
</dbReference>
<dbReference type="AlphaFoldDB" id="A0A833L0B5"/>
<evidence type="ECO:0000259" key="6">
    <source>
        <dbReference type="SMART" id="SM01340"/>
    </source>
</evidence>
<dbReference type="Gene3D" id="3.30.230.10">
    <property type="match status" value="1"/>
</dbReference>
<dbReference type="Pfam" id="PF08676">
    <property type="entry name" value="MutL_C"/>
    <property type="match status" value="1"/>
</dbReference>
<dbReference type="Pfam" id="PF13589">
    <property type="entry name" value="HATPase_c_3"/>
    <property type="match status" value="1"/>
</dbReference>
<dbReference type="InterPro" id="IPR037198">
    <property type="entry name" value="MutL_C_sf"/>
</dbReference>
<evidence type="ECO:0000256" key="3">
    <source>
        <dbReference type="ARBA" id="ARBA00023204"/>
    </source>
</evidence>
<dbReference type="NCBIfam" id="TIGR00585">
    <property type="entry name" value="mutl"/>
    <property type="match status" value="1"/>
</dbReference>
<dbReference type="SMART" id="SM00853">
    <property type="entry name" value="MutL_C"/>
    <property type="match status" value="1"/>
</dbReference>
<dbReference type="GO" id="GO:0032300">
    <property type="term" value="C:mismatch repair complex"/>
    <property type="evidence" value="ECO:0007669"/>
    <property type="project" value="InterPro"/>
</dbReference>
<evidence type="ECO:0000256" key="1">
    <source>
        <dbReference type="ARBA" id="ARBA00006082"/>
    </source>
</evidence>
<sequence>MIKLLPEELINKIAAGEVIERPASVVKELIENSIDAGASKIKVEIQKAGTKLILVSDNGLGMAKEELSMAVERHSTSKIQDFDDLFNIHTLGFRGEALPSIASVSKFEMISKKKDALAGNVLSIEGGKILSIGECGAPNGTTVSIKDLFFNTPARKKFLKSDTTEINHITDYVLKYSLSYPNISFELISDGNIALRSPGSGSLKDALASAYGVDFVKGLISVSQEFGFGKISGFISPPSTSRIDKSYEIFFVNNRYIHNFLLNRALEEAYRNLIPGMRYPIGIIFIDIDPKLIDINVHPAKREVKFQNTKDIMDAIKKTAASGLNNLFDKPAESPYQAGQNFGEKWEPAMADILFPNDNFQLPQTKIELDISSVQPLIPLYQLKETYIIATDGIDMVVIDQHAAHERIIYDKLLGGNPVSQPLLVPANIELGIKESTVLKNNLKYFLELGFELEEFGGNTFILRATPQLPPKINVAQIIIDAIAELLEIGESTAIEQKKDNLKKSIACHSAVRAGDKLTDEEINQLIKDLYSTKNPLTCPHGRPTMIRITHLEFEKSFMR</sequence>
<dbReference type="Gene3D" id="3.30.565.10">
    <property type="entry name" value="Histidine kinase-like ATPase, C-terminal domain"/>
    <property type="match status" value="1"/>
</dbReference>
<dbReference type="SUPFAM" id="SSF55874">
    <property type="entry name" value="ATPase domain of HSP90 chaperone/DNA topoisomerase II/histidine kinase"/>
    <property type="match status" value="1"/>
</dbReference>
<proteinExistence type="inferred from homology"/>
<dbReference type="GO" id="GO:0005524">
    <property type="term" value="F:ATP binding"/>
    <property type="evidence" value="ECO:0007669"/>
    <property type="project" value="InterPro"/>
</dbReference>
<organism evidence="7 8">
    <name type="scientific">Candidatus Saganbacteria bacterium</name>
    <dbReference type="NCBI Taxonomy" id="2575572"/>
    <lineage>
        <taxon>Bacteria</taxon>
        <taxon>Bacillati</taxon>
        <taxon>Saganbacteria</taxon>
    </lineage>
</organism>
<dbReference type="PANTHER" id="PTHR10073:SF12">
    <property type="entry name" value="DNA MISMATCH REPAIR PROTEIN MLH1"/>
    <property type="match status" value="1"/>
</dbReference>
<accession>A0A833L0B5</accession>
<dbReference type="Gene3D" id="3.30.1370.100">
    <property type="entry name" value="MutL, C-terminal domain, regulatory subdomain"/>
    <property type="match status" value="1"/>
</dbReference>
<dbReference type="GO" id="GO:0006298">
    <property type="term" value="P:mismatch repair"/>
    <property type="evidence" value="ECO:0007669"/>
    <property type="project" value="UniProtKB-UniRule"/>
</dbReference>
<dbReference type="InterPro" id="IPR020568">
    <property type="entry name" value="Ribosomal_Su5_D2-typ_SF"/>
</dbReference>
<dbReference type="Pfam" id="PF01119">
    <property type="entry name" value="DNA_mis_repair"/>
    <property type="match status" value="1"/>
</dbReference>
<dbReference type="CDD" id="cd00782">
    <property type="entry name" value="MutL_Trans"/>
    <property type="match status" value="1"/>
</dbReference>
<dbReference type="InterPro" id="IPR014790">
    <property type="entry name" value="MutL_C"/>
</dbReference>
<dbReference type="Proteomes" id="UP000488506">
    <property type="component" value="Unassembled WGS sequence"/>
</dbReference>
<dbReference type="InterPro" id="IPR020667">
    <property type="entry name" value="DNA_mismatch_repair_MutL"/>
</dbReference>
<dbReference type="GO" id="GO:0140664">
    <property type="term" value="F:ATP-dependent DNA damage sensor activity"/>
    <property type="evidence" value="ECO:0007669"/>
    <property type="project" value="InterPro"/>
</dbReference>
<evidence type="ECO:0000313" key="7">
    <source>
        <dbReference type="EMBL" id="KAF0133588.1"/>
    </source>
</evidence>
<evidence type="ECO:0000256" key="4">
    <source>
        <dbReference type="HAMAP-Rule" id="MF_00149"/>
    </source>
</evidence>
<dbReference type="SUPFAM" id="SSF54211">
    <property type="entry name" value="Ribosomal protein S5 domain 2-like"/>
    <property type="match status" value="1"/>
</dbReference>
<reference evidence="7 8" key="1">
    <citation type="submission" date="2019-12" db="EMBL/GenBank/DDBJ databases">
        <authorList>
            <person name="Wolfe R."/>
            <person name="Danczak R."/>
            <person name="Wilkins M."/>
        </authorList>
    </citation>
    <scope>NUCLEOTIDE SEQUENCE [LARGE SCALE GENOMIC DNA]</scope>
    <source>
        <strain evidence="7">X2_MaxBin.013</strain>
    </source>
</reference>
<dbReference type="InterPro" id="IPR014721">
    <property type="entry name" value="Ribsml_uS5_D2-typ_fold_subgr"/>
</dbReference>
<dbReference type="InterPro" id="IPR014762">
    <property type="entry name" value="DNA_mismatch_repair_CS"/>
</dbReference>
<dbReference type="InterPro" id="IPR042120">
    <property type="entry name" value="MutL_C_dimsub"/>
</dbReference>
<comment type="function">
    <text evidence="4">This protein is involved in the repair of mismatches in DNA. It is required for dam-dependent methyl-directed DNA mismatch repair. May act as a 'molecular matchmaker', a protein that promotes the formation of a stable complex between two or more DNA-binding proteins in an ATP-dependent manner without itself being part of a final effector complex.</text>
</comment>
<dbReference type="GO" id="GO:0030983">
    <property type="term" value="F:mismatched DNA binding"/>
    <property type="evidence" value="ECO:0007669"/>
    <property type="project" value="InterPro"/>
</dbReference>
<dbReference type="InterPro" id="IPR013507">
    <property type="entry name" value="DNA_mismatch_S5_2-like"/>
</dbReference>
<dbReference type="SUPFAM" id="SSF118116">
    <property type="entry name" value="DNA mismatch repair protein MutL"/>
    <property type="match status" value="1"/>
</dbReference>
<evidence type="ECO:0000259" key="5">
    <source>
        <dbReference type="SMART" id="SM00853"/>
    </source>
</evidence>
<dbReference type="FunFam" id="3.30.565.10:FF:000003">
    <property type="entry name" value="DNA mismatch repair endonuclease MutL"/>
    <property type="match status" value="1"/>
</dbReference>
<dbReference type="InterPro" id="IPR038973">
    <property type="entry name" value="MutL/Mlh/Pms-like"/>
</dbReference>
<protein>
    <recommendedName>
        <fullName evidence="4">DNA mismatch repair protein MutL</fullName>
    </recommendedName>
</protein>
<gene>
    <name evidence="4" type="primary">mutL</name>
    <name evidence="7" type="ORF">FD145_1204</name>
</gene>
<dbReference type="PROSITE" id="PS00058">
    <property type="entry name" value="DNA_MISMATCH_REPAIR_1"/>
    <property type="match status" value="1"/>
</dbReference>
<dbReference type="HAMAP" id="MF_00149">
    <property type="entry name" value="DNA_mis_repair"/>
    <property type="match status" value="1"/>
</dbReference>
<keyword evidence="2 4" id="KW-0227">DNA damage</keyword>
<name>A0A833L0B5_UNCSA</name>
<dbReference type="Gene3D" id="3.30.1540.20">
    <property type="entry name" value="MutL, C-terminal domain, dimerisation subdomain"/>
    <property type="match status" value="1"/>
</dbReference>
<feature type="domain" description="DNA mismatch repair protein S5" evidence="6">
    <location>
        <begin position="207"/>
        <end position="325"/>
    </location>
</feature>
<dbReference type="EMBL" id="WPAF01000022">
    <property type="protein sequence ID" value="KAF0133588.1"/>
    <property type="molecule type" value="Genomic_DNA"/>
</dbReference>
<feature type="domain" description="MutL C-terminal dimerisation" evidence="5">
    <location>
        <begin position="379"/>
        <end position="518"/>
    </location>
</feature>
<evidence type="ECO:0000313" key="8">
    <source>
        <dbReference type="Proteomes" id="UP000488506"/>
    </source>
</evidence>
<dbReference type="InterPro" id="IPR002099">
    <property type="entry name" value="MutL/Mlh/PMS"/>
</dbReference>
<keyword evidence="3 4" id="KW-0234">DNA repair</keyword>
<comment type="caution">
    <text evidence="7">The sequence shown here is derived from an EMBL/GenBank/DDBJ whole genome shotgun (WGS) entry which is preliminary data.</text>
</comment>